<proteinExistence type="predicted"/>
<name>A0A1E3NER0_9ASCO</name>
<dbReference type="OrthoDB" id="3998216at2759"/>
<keyword evidence="4" id="KW-1185">Reference proteome</keyword>
<protein>
    <submittedName>
        <fullName evidence="3">Uncharacterized protein</fullName>
    </submittedName>
</protein>
<evidence type="ECO:0000313" key="3">
    <source>
        <dbReference type="EMBL" id="ODQ44609.1"/>
    </source>
</evidence>
<dbReference type="RefSeq" id="XP_019015722.1">
    <property type="nucleotide sequence ID" value="XM_019161578.1"/>
</dbReference>
<evidence type="ECO:0000256" key="2">
    <source>
        <dbReference type="SAM" id="MobiDB-lite"/>
    </source>
</evidence>
<dbReference type="AlphaFoldDB" id="A0A1E3NER0"/>
<feature type="compositionally biased region" description="Polar residues" evidence="2">
    <location>
        <begin position="61"/>
        <end position="82"/>
    </location>
</feature>
<sequence length="385" mass="43655">MNLQVSTGQAPLSPMEEYKQYEVTPGQMQKDRVPSNLNETSTSDARRENEGASIDKAVKENVQNIGTGKNNSTNSNYHNGQIDSRAPNAIITPVSGDTLSTTGTESSKGDSPQTISNKAGEAASGSDSWKVDINQIDQEVSKMLTQLEQIEQKFASSDFGIKRTNTEQQHQQQQQRSPVTTNAGLKEIHNLIDNFKSTILRLNLKNTLVKNQLLSVKDDYTMERCMLVNRIENLEKALRIIQDENNAVNSRNLKLIKYIRTLKNEKLKLYIAENRRLKEHIERLEQESSHNMNALRINHPQRYSSITSPMNSITSPVPPIPVPGGTSMQYPMAYREEDVDPPYHIRQQINSPTNFNMLDTLGRLATEYLHNEYPEEEQDDRLERA</sequence>
<gene>
    <name evidence="3" type="ORF">PICMEDRAFT_173826</name>
</gene>
<organism evidence="3 4">
    <name type="scientific">Pichia membranifaciens NRRL Y-2026</name>
    <dbReference type="NCBI Taxonomy" id="763406"/>
    <lineage>
        <taxon>Eukaryota</taxon>
        <taxon>Fungi</taxon>
        <taxon>Dikarya</taxon>
        <taxon>Ascomycota</taxon>
        <taxon>Saccharomycotina</taxon>
        <taxon>Pichiomycetes</taxon>
        <taxon>Pichiales</taxon>
        <taxon>Pichiaceae</taxon>
        <taxon>Pichia</taxon>
    </lineage>
</organism>
<dbReference type="GeneID" id="30178265"/>
<accession>A0A1E3NER0</accession>
<dbReference type="Proteomes" id="UP000094455">
    <property type="component" value="Unassembled WGS sequence"/>
</dbReference>
<dbReference type="EMBL" id="KV454006">
    <property type="protein sequence ID" value="ODQ44609.1"/>
    <property type="molecule type" value="Genomic_DNA"/>
</dbReference>
<feature type="compositionally biased region" description="Polar residues" evidence="2">
    <location>
        <begin position="1"/>
        <end position="10"/>
    </location>
</feature>
<reference evidence="3 4" key="1">
    <citation type="journal article" date="2016" name="Proc. Natl. Acad. Sci. U.S.A.">
        <title>Comparative genomics of biotechnologically important yeasts.</title>
        <authorList>
            <person name="Riley R."/>
            <person name="Haridas S."/>
            <person name="Wolfe K.H."/>
            <person name="Lopes M.R."/>
            <person name="Hittinger C.T."/>
            <person name="Goeker M."/>
            <person name="Salamov A.A."/>
            <person name="Wisecaver J.H."/>
            <person name="Long T.M."/>
            <person name="Calvey C.H."/>
            <person name="Aerts A.L."/>
            <person name="Barry K.W."/>
            <person name="Choi C."/>
            <person name="Clum A."/>
            <person name="Coughlan A.Y."/>
            <person name="Deshpande S."/>
            <person name="Douglass A.P."/>
            <person name="Hanson S.J."/>
            <person name="Klenk H.-P."/>
            <person name="LaButti K.M."/>
            <person name="Lapidus A."/>
            <person name="Lindquist E.A."/>
            <person name="Lipzen A.M."/>
            <person name="Meier-Kolthoff J.P."/>
            <person name="Ohm R.A."/>
            <person name="Otillar R.P."/>
            <person name="Pangilinan J.L."/>
            <person name="Peng Y."/>
            <person name="Rokas A."/>
            <person name="Rosa C.A."/>
            <person name="Scheuner C."/>
            <person name="Sibirny A.A."/>
            <person name="Slot J.C."/>
            <person name="Stielow J.B."/>
            <person name="Sun H."/>
            <person name="Kurtzman C.P."/>
            <person name="Blackwell M."/>
            <person name="Grigoriev I.V."/>
            <person name="Jeffries T.W."/>
        </authorList>
    </citation>
    <scope>NUCLEOTIDE SEQUENCE [LARGE SCALE GENOMIC DNA]</scope>
    <source>
        <strain evidence="3 4">NRRL Y-2026</strain>
    </source>
</reference>
<keyword evidence="1" id="KW-0175">Coiled coil</keyword>
<feature type="compositionally biased region" description="Polar residues" evidence="2">
    <location>
        <begin position="95"/>
        <end position="117"/>
    </location>
</feature>
<evidence type="ECO:0000256" key="1">
    <source>
        <dbReference type="SAM" id="Coils"/>
    </source>
</evidence>
<evidence type="ECO:0000313" key="4">
    <source>
        <dbReference type="Proteomes" id="UP000094455"/>
    </source>
</evidence>
<feature type="region of interest" description="Disordered" evidence="2">
    <location>
        <begin position="1"/>
        <end position="129"/>
    </location>
</feature>
<feature type="coiled-coil region" evidence="1">
    <location>
        <begin position="231"/>
        <end position="287"/>
    </location>
</feature>